<keyword evidence="2" id="KW-1185">Reference proteome</keyword>
<sequence length="141" mass="16009">MNIWAKWDESVQRFAFGLSDNGGLEITRERHLALLAGESSGQVIVVGDDGRPELQEQPGPTDEALRKAERAWRTVELSRHEWVVTRHRDEQDMGGVTSLTAEQYAELLNHRQALRDWPAVDAFPVIAERPSPPEWLVDLTQ</sequence>
<dbReference type="Proteomes" id="UP000263595">
    <property type="component" value="Unassembled WGS sequence"/>
</dbReference>
<dbReference type="EMBL" id="UNOZ01000031">
    <property type="protein sequence ID" value="SYX92124.1"/>
    <property type="molecule type" value="Genomic_DNA"/>
</dbReference>
<evidence type="ECO:0000313" key="1">
    <source>
        <dbReference type="EMBL" id="SYX92124.1"/>
    </source>
</evidence>
<dbReference type="OrthoDB" id="6465464at2"/>
<protein>
    <submittedName>
        <fullName evidence="1">Prophage tail fimber assembly protein</fullName>
    </submittedName>
</protein>
<reference evidence="2" key="1">
    <citation type="submission" date="2018-08" db="EMBL/GenBank/DDBJ databases">
        <authorList>
            <person name="Blom J."/>
        </authorList>
    </citation>
    <scope>NUCLEOTIDE SEQUENCE [LARGE SCALE GENOMIC DNA]</scope>
    <source>
        <strain evidence="2">CCOS 865</strain>
    </source>
</reference>
<dbReference type="RefSeq" id="WP_119144925.1">
    <property type="nucleotide sequence ID" value="NZ_CBCSFL010000061.1"/>
</dbReference>
<organism evidence="1 2">
    <name type="scientific">Pseudomonas reidholzensis</name>
    <dbReference type="NCBI Taxonomy" id="1785162"/>
    <lineage>
        <taxon>Bacteria</taxon>
        <taxon>Pseudomonadati</taxon>
        <taxon>Pseudomonadota</taxon>
        <taxon>Gammaproteobacteria</taxon>
        <taxon>Pseudomonadales</taxon>
        <taxon>Pseudomonadaceae</taxon>
        <taxon>Pseudomonas</taxon>
    </lineage>
</organism>
<dbReference type="AlphaFoldDB" id="A0A383RZP5"/>
<accession>A0A383RZP5</accession>
<gene>
    <name evidence="1" type="ORF">CCOS865_04409</name>
</gene>
<proteinExistence type="predicted"/>
<name>A0A383RZP5_9PSED</name>
<evidence type="ECO:0000313" key="2">
    <source>
        <dbReference type="Proteomes" id="UP000263595"/>
    </source>
</evidence>